<reference evidence="4 5" key="1">
    <citation type="submission" date="2019-09" db="EMBL/GenBank/DDBJ databases">
        <title>Chitinophaga ginsengihumi sp. nov., isolated from soil of ginseng rhizosphere.</title>
        <authorList>
            <person name="Lee J."/>
        </authorList>
    </citation>
    <scope>NUCLEOTIDE SEQUENCE [LARGE SCALE GENOMIC DNA]</scope>
    <source>
        <strain evidence="4 5">BN140078</strain>
    </source>
</reference>
<feature type="transmembrane region" description="Helical" evidence="1">
    <location>
        <begin position="792"/>
        <end position="817"/>
    </location>
</feature>
<keyword evidence="1" id="KW-0472">Membrane</keyword>
<comment type="caution">
    <text evidence="4">The sequence shown here is derived from an EMBL/GenBank/DDBJ whole genome shotgun (WGS) entry which is preliminary data.</text>
</comment>
<dbReference type="Gene3D" id="3.10.620.30">
    <property type="match status" value="1"/>
</dbReference>
<dbReference type="Gene3D" id="2.60.40.3140">
    <property type="match status" value="1"/>
</dbReference>
<dbReference type="SUPFAM" id="SSF54001">
    <property type="entry name" value="Cysteine proteinases"/>
    <property type="match status" value="1"/>
</dbReference>
<dbReference type="AlphaFoldDB" id="A0A5B2W0A4"/>
<dbReference type="RefSeq" id="WP_149836477.1">
    <property type="nucleotide sequence ID" value="NZ_VUOC01000001.1"/>
</dbReference>
<name>A0A5B2W0A4_9BACT</name>
<evidence type="ECO:0000313" key="4">
    <source>
        <dbReference type="EMBL" id="KAA2245081.1"/>
    </source>
</evidence>
<reference evidence="4 5" key="2">
    <citation type="submission" date="2019-09" db="EMBL/GenBank/DDBJ databases">
        <authorList>
            <person name="Jin C."/>
        </authorList>
    </citation>
    <scope>NUCLEOTIDE SEQUENCE [LARGE SCALE GENOMIC DNA]</scope>
    <source>
        <strain evidence="4 5">BN140078</strain>
    </source>
</reference>
<dbReference type="Pfam" id="PF10754">
    <property type="entry name" value="DUF2569"/>
    <property type="match status" value="1"/>
</dbReference>
<feature type="domain" description="DUF3857" evidence="3">
    <location>
        <begin position="73"/>
        <end position="230"/>
    </location>
</feature>
<dbReference type="EMBL" id="VUOC01000001">
    <property type="protein sequence ID" value="KAA2245081.1"/>
    <property type="molecule type" value="Genomic_DNA"/>
</dbReference>
<feature type="transmembrane region" description="Helical" evidence="1">
    <location>
        <begin position="711"/>
        <end position="732"/>
    </location>
</feature>
<proteinExistence type="predicted"/>
<organism evidence="4 5">
    <name type="scientific">Chitinophaga agrisoli</name>
    <dbReference type="NCBI Taxonomy" id="2607653"/>
    <lineage>
        <taxon>Bacteria</taxon>
        <taxon>Pseudomonadati</taxon>
        <taxon>Bacteroidota</taxon>
        <taxon>Chitinophagia</taxon>
        <taxon>Chitinophagales</taxon>
        <taxon>Chitinophagaceae</taxon>
        <taxon>Chitinophaga</taxon>
    </lineage>
</organism>
<dbReference type="Proteomes" id="UP000324611">
    <property type="component" value="Unassembled WGS sequence"/>
</dbReference>
<evidence type="ECO:0000313" key="5">
    <source>
        <dbReference type="Proteomes" id="UP000324611"/>
    </source>
</evidence>
<dbReference type="Pfam" id="PF01841">
    <property type="entry name" value="Transglut_core"/>
    <property type="match status" value="1"/>
</dbReference>
<sequence>MYRPYHRYALAWLVMLVCLPLLLAAQGNNCRLAPAPGWLAPFKPDLHKTPDLRDISSGYYLQVYEEQYHAELKSTYRHIIRKIVSEAGVQNGAEISVDYDPAYEQLQFHQLTIRRNGAVINKLSAGRFKILQQEKELSRFIYSGMYTAYYILDDVRKGDQIEYAYTLVGRNPIFEDKLFRNFYFVAYEPVMNYYKCLIAAPQRNIQFRAYNEAPMPQKKSWQGLDLYEWNPEMTDVPDDDDGGNDDYSTPSWYTTYAYVQASEYTEWQQVVNWALPITRVDAITPALRQKITALQKEAGTNKELYMQKAIRFVQDDIRYMGIEMGEYSHRPSQPEKVLTQRFGDCKDKSLLLCALLQANGIEANLTLVNTFAKAKVAEWLPSPVLFNHAIVFAVLDGKPYWIDPTINYQRGSLSSITVPDYQKGLVIKNGNGVLTDIGNNGNGRVTITETFQLPENNKKPATLRVISDYSRQFADEQRSQFAETSMKDQDRSYLEYYKNIYGEVTADTSLQITDLEDANQFEVAEKYTLRNAWKPDTTMPGRQQFYVQARLLTEQLPRIESDSVKQPMSLKFPYKLDYTLLLQMPAEWSLDDPSLHIRNKYYRIDFTPSVFGRTVKLHYEYETYQDHVPVEAMAAYKADRQRLSEIAGFYLYWNPATATTSTAIKPTNGISWVMVVLCLLFAGIFAYIAMNFYKKSVLPVQRDPEYWPIGSWLVLLGISVMLSPFINMITLLNSEFFSNKSWLTITQSQDGQARMLVFIGDLAAYTFLLVYSGLLVLLFFKRRDTFPAACIVYLVASLSLQVLAHVAVGALNASYAWSPDEQANVVRSLVASAIWTPYLLRSERVRKTFVVPHSSAEEDPWRLR</sequence>
<gene>
    <name evidence="4" type="ORF">F0L74_03720</name>
</gene>
<protein>
    <submittedName>
        <fullName evidence="4">DUF3857 domain-containing protein</fullName>
    </submittedName>
</protein>
<dbReference type="InterPro" id="IPR038765">
    <property type="entry name" value="Papain-like_cys_pep_sf"/>
</dbReference>
<accession>A0A5B2W0A4</accession>
<dbReference type="InterPro" id="IPR019690">
    <property type="entry name" value="DUF2569"/>
</dbReference>
<keyword evidence="1" id="KW-1133">Transmembrane helix</keyword>
<feature type="transmembrane region" description="Helical" evidence="1">
    <location>
        <begin position="669"/>
        <end position="690"/>
    </location>
</feature>
<evidence type="ECO:0000256" key="1">
    <source>
        <dbReference type="SAM" id="Phobius"/>
    </source>
</evidence>
<evidence type="ECO:0000259" key="2">
    <source>
        <dbReference type="Pfam" id="PF01841"/>
    </source>
</evidence>
<evidence type="ECO:0000259" key="3">
    <source>
        <dbReference type="Pfam" id="PF12969"/>
    </source>
</evidence>
<keyword evidence="1" id="KW-0812">Transmembrane</keyword>
<dbReference type="InterPro" id="IPR002931">
    <property type="entry name" value="Transglutaminase-like"/>
</dbReference>
<dbReference type="InterPro" id="IPR024618">
    <property type="entry name" value="DUF3857"/>
</dbReference>
<feature type="transmembrane region" description="Helical" evidence="1">
    <location>
        <begin position="762"/>
        <end position="780"/>
    </location>
</feature>
<feature type="transmembrane region" description="Helical" evidence="1">
    <location>
        <begin position="823"/>
        <end position="840"/>
    </location>
</feature>
<feature type="domain" description="Transglutaminase-like" evidence="2">
    <location>
        <begin position="304"/>
        <end position="370"/>
    </location>
</feature>
<dbReference type="Pfam" id="PF12969">
    <property type="entry name" value="DUF3857"/>
    <property type="match status" value="1"/>
</dbReference>
<keyword evidence="5" id="KW-1185">Reference proteome</keyword>